<accession>A0A9E7HGH3</accession>
<keyword evidence="3" id="KW-1185">Reference proteome</keyword>
<proteinExistence type="predicted"/>
<evidence type="ECO:0000256" key="1">
    <source>
        <dbReference type="SAM" id="MobiDB-lite"/>
    </source>
</evidence>
<evidence type="ECO:0000313" key="2">
    <source>
        <dbReference type="EMBL" id="URE34049.1"/>
    </source>
</evidence>
<dbReference type="Proteomes" id="UP001055439">
    <property type="component" value="Chromosome 8"/>
</dbReference>
<dbReference type="AlphaFoldDB" id="A0A9E7HGH3"/>
<evidence type="ECO:0000313" key="3">
    <source>
        <dbReference type="Proteomes" id="UP001055439"/>
    </source>
</evidence>
<gene>
    <name evidence="2" type="ORF">MUK42_17197</name>
</gene>
<sequence length="81" mass="9055">MAQPPVAFLASARRPPSEPQEAEAGRRGCQTQSPRVLHLRTRVGRRPGLGRPYEAAQGHDRDSCVALRRRRPAIKEACLWT</sequence>
<reference evidence="2" key="1">
    <citation type="submission" date="2022-05" db="EMBL/GenBank/DDBJ databases">
        <title>The Musa troglodytarum L. genome provides insights into the mechanism of non-climacteric behaviour and enrichment of carotenoids.</title>
        <authorList>
            <person name="Wang J."/>
        </authorList>
    </citation>
    <scope>NUCLEOTIDE SEQUENCE</scope>
    <source>
        <tissue evidence="2">Leaf</tissue>
    </source>
</reference>
<feature type="region of interest" description="Disordered" evidence="1">
    <location>
        <begin position="1"/>
        <end position="32"/>
    </location>
</feature>
<name>A0A9E7HGH3_9LILI</name>
<organism evidence="2 3">
    <name type="scientific">Musa troglodytarum</name>
    <name type="common">fe'i banana</name>
    <dbReference type="NCBI Taxonomy" id="320322"/>
    <lineage>
        <taxon>Eukaryota</taxon>
        <taxon>Viridiplantae</taxon>
        <taxon>Streptophyta</taxon>
        <taxon>Embryophyta</taxon>
        <taxon>Tracheophyta</taxon>
        <taxon>Spermatophyta</taxon>
        <taxon>Magnoliopsida</taxon>
        <taxon>Liliopsida</taxon>
        <taxon>Zingiberales</taxon>
        <taxon>Musaceae</taxon>
        <taxon>Musa</taxon>
    </lineage>
</organism>
<protein>
    <submittedName>
        <fullName evidence="2">Uncharacterized protein</fullName>
    </submittedName>
</protein>
<dbReference type="EMBL" id="CP097510">
    <property type="protein sequence ID" value="URE34049.1"/>
    <property type="molecule type" value="Genomic_DNA"/>
</dbReference>